<reference evidence="1 2" key="1">
    <citation type="submission" date="2018-12" db="EMBL/GenBank/DDBJ databases">
        <title>A novel vanA-carrying plasmid in a clinical isolate of Enterococcus avium.</title>
        <authorList>
            <person name="Bernasconi O.J."/>
            <person name="Luzzaro F."/>
            <person name="Endimiani A."/>
        </authorList>
    </citation>
    <scope>NUCLEOTIDE SEQUENCE [LARGE SCALE GENOMIC DNA]</scope>
    <source>
        <strain evidence="1 2">LC0559/18</strain>
    </source>
</reference>
<dbReference type="GO" id="GO:0008757">
    <property type="term" value="F:S-adenosylmethionine-dependent methyltransferase activity"/>
    <property type="evidence" value="ECO:0007669"/>
    <property type="project" value="InterPro"/>
</dbReference>
<evidence type="ECO:0000313" key="2">
    <source>
        <dbReference type="Proteomes" id="UP000288388"/>
    </source>
</evidence>
<accession>A0A437UK03</accession>
<keyword evidence="1" id="KW-0489">Methyltransferase</keyword>
<dbReference type="SUPFAM" id="SSF53335">
    <property type="entry name" value="S-adenosyl-L-methionine-dependent methyltransferases"/>
    <property type="match status" value="1"/>
</dbReference>
<protein>
    <submittedName>
        <fullName evidence="1">Class I SAM-dependent methyltransferase</fullName>
    </submittedName>
</protein>
<dbReference type="Proteomes" id="UP000288388">
    <property type="component" value="Unassembled WGS sequence"/>
</dbReference>
<dbReference type="CDD" id="cd02440">
    <property type="entry name" value="AdoMet_MTases"/>
    <property type="match status" value="1"/>
</dbReference>
<sequence>MSHHTHEHHNLDNEENFKRIVAALDSEKRKQQLSAEAIIGYLPELAGKTVFDGGAGTGFLTLPLAKQAEKVIAFDQSQKMLELIQERARNARLTNITSMSGDIKAIDLSDSSVDIALVSVMIHEVHPFEEALKELARIIKPDGQFVILEFESETMHANGGHRIPSHVMKESLEKLQLPIIQQLVPAEGMYLFIVGKK</sequence>
<dbReference type="InterPro" id="IPR029063">
    <property type="entry name" value="SAM-dependent_MTases_sf"/>
</dbReference>
<gene>
    <name evidence="1" type="ORF">EK398_03250</name>
</gene>
<dbReference type="Pfam" id="PF08241">
    <property type="entry name" value="Methyltransf_11"/>
    <property type="match status" value="1"/>
</dbReference>
<dbReference type="PANTHER" id="PTHR43591">
    <property type="entry name" value="METHYLTRANSFERASE"/>
    <property type="match status" value="1"/>
</dbReference>
<evidence type="ECO:0000313" key="1">
    <source>
        <dbReference type="EMBL" id="RVU93956.1"/>
    </source>
</evidence>
<name>A0A437UK03_ENTAV</name>
<keyword evidence="1" id="KW-0808">Transferase</keyword>
<dbReference type="PANTHER" id="PTHR43591:SF24">
    <property type="entry name" value="2-METHOXY-6-POLYPRENYL-1,4-BENZOQUINOL METHYLASE, MITOCHONDRIAL"/>
    <property type="match status" value="1"/>
</dbReference>
<organism evidence="1 2">
    <name type="scientific">Enterococcus avium</name>
    <name type="common">Streptococcus avium</name>
    <dbReference type="NCBI Taxonomy" id="33945"/>
    <lineage>
        <taxon>Bacteria</taxon>
        <taxon>Bacillati</taxon>
        <taxon>Bacillota</taxon>
        <taxon>Bacilli</taxon>
        <taxon>Lactobacillales</taxon>
        <taxon>Enterococcaceae</taxon>
        <taxon>Enterococcus</taxon>
    </lineage>
</organism>
<dbReference type="InterPro" id="IPR013216">
    <property type="entry name" value="Methyltransf_11"/>
</dbReference>
<dbReference type="AlphaFoldDB" id="A0A437UK03"/>
<dbReference type="Gene3D" id="3.40.50.150">
    <property type="entry name" value="Vaccinia Virus protein VP39"/>
    <property type="match status" value="1"/>
</dbReference>
<dbReference type="GO" id="GO:0032259">
    <property type="term" value="P:methylation"/>
    <property type="evidence" value="ECO:0007669"/>
    <property type="project" value="UniProtKB-KW"/>
</dbReference>
<comment type="caution">
    <text evidence="1">The sequence shown here is derived from an EMBL/GenBank/DDBJ whole genome shotgun (WGS) entry which is preliminary data.</text>
</comment>
<proteinExistence type="predicted"/>
<dbReference type="EMBL" id="RYZS01000001">
    <property type="protein sequence ID" value="RVU93956.1"/>
    <property type="molecule type" value="Genomic_DNA"/>
</dbReference>
<dbReference type="RefSeq" id="WP_127978252.1">
    <property type="nucleotide sequence ID" value="NZ_CAAKNX010000120.1"/>
</dbReference>